<dbReference type="CDD" id="cd20900">
    <property type="entry name" value="HopBF1"/>
    <property type="match status" value="2"/>
</dbReference>
<evidence type="ECO:0000256" key="5">
    <source>
        <dbReference type="ARBA" id="ARBA00022525"/>
    </source>
</evidence>
<evidence type="ECO:0000313" key="23">
    <source>
        <dbReference type="EMBL" id="CAB5506055.1"/>
    </source>
</evidence>
<evidence type="ECO:0000256" key="8">
    <source>
        <dbReference type="ARBA" id="ARBA00022679"/>
    </source>
</evidence>
<keyword evidence="7" id="KW-0645">Protease</keyword>
<keyword evidence="19" id="KW-1035">Host cytoplasm</keyword>
<evidence type="ECO:0000256" key="2">
    <source>
        <dbReference type="ARBA" id="ARBA00004165"/>
    </source>
</evidence>
<keyword evidence="16" id="KW-0843">Virulence</keyword>
<keyword evidence="10" id="KW-0677">Repeat</keyword>
<sequence length="2059" mass="231461">STDGANQDLTRNFAKTIYNNTPALKSAEITGRHGDIQINPDGTKTMVVGGEKMIYQWNADLDIVTQQTEESKRVAEVLKGLKLGGADSEGSSDTIDIDSIPDTLTNREIDIENFIGSGVYKTAHDLKNQPDLLVLLLKQQSPATIIEDEIKLLAQLDSLGIKTPKRYKQITFVNRSNTKGRSPVVQNGLVVQKIKGAHEVRLPYKARMLLTSPFYTERFNNSNNQTLEDIKHLQKIFAANPNLYVLDFQGLIAEDGQFYIMDPLDVSTNSSGNNNHVDQLDALQAFEQCVLQRHKRFTDKTLNHITYVDKQLWESPDDALKQQMLSDAQKDKNKIIVTYDVVTGQKKIVHRPRHSQRLTFNTVEVIARDTETQSVDLKKDCLNFAKEQGWRQSKSSAFRTNTLEGYEALNLKSNGKNKHNIIVSIGKDEITRNAVESLRGKHPENSIVVTLNEQGELVFPDGQKFIPDSSVRINIVGHPEELEKVGAEKLANYTDEIVQRYKIDSVDSHAYLNRAALVGCNNGDLSKRYAEQLYTREHLRGASVTGRLSDMQINTDGSKTMSDDNKKIIHSWDYGNNRAAWMTESSANVGEVLANLRLGLGDTTLPEDIPDSLSHNDIDKKADNGSMKTAYTLKDHPNLLFLQLNAEKPMRIKNLENEVAWINKIRELGIKTPKYYKTIVMTDQDHQKHHGILVERIPDASVVRADILDLMQNEDITKRTLDDIRSLLDKFEQNPDLYIADLQMLMGEDGQLYVFDPGSVNSPIDRPDTRVHQAIRRANMKGLRELNEKATIFLKKFNENNKMHAVFVDEELLKKDPELKEKLINKAKKQQDLAIVSYNLENTPVKPTVLYQPNNPQPIDRIEVMTDKDILPPSQSDMLSLVQDMPNVSDDMIFRCKPVENFSNYQTNIIVQNGDSEVAIKAAQDLANKHPDNSIIVHFDADGKLVTPAEEFYTPKGNVRLSFVDRGVNFTQEGAQALADKVKILQQTYGHTTNIERIALVSCDTDNVNQPLTKAFAETIYKDTPTLENVEVASKKMQIKNNPDDTKAPTSDTEIVYIWDSNKKEANLLQSEGSDSQYKTNIIFQLENNDDIVKNAANALANKHPENSYIAKIENGDIKIYNVNGNEVNVNVDGKYRINVVAHGSSMREMGVNELSDHIKNLQTKLNIKQTEEGRIALVGCETDKSPILNGASFDSTSFTRLVAEKLYDNGRGATNVEVTGRTADIEVDVNGRKIMRTGGQKTIYSWDSENNNITSETKNVKTTANVLTNPLNDLNEEIQRLEKLLESKKFQSSKQSKHYNILTDTLNVLREVQRNGLETSFAELERVRSDFIAHLEKNRGSEISTELNRIYSSLTDFTSRAEEKEERKEYTEFVSPLYEQIEKAQALEVDKKIKELNGIYNQFLALSKDDDPEICKWAKQDSLVVKEQIQTAERSQTKIKKWRQPTVNMGNINPFVGYEHQIIVTTENDGTLSKAEGRAAEKYPHNTTIVHMDKDSNYAVIYGPKLDKIPKGDLKVVINGHGSPDGIFNRSIEEVARHVGVLNQAVGAGSRVKKISLASCCLGGEYAKKLLPILQKEGVNNTKISVRLDIVTISWINGRRLVIQPESDSLGEYRSSELKKTYAFNEKGDIVLVDSYTDEHYDVVLSVDKDGAPKIERTYGDKHINELQGNLKIHVKAGNFDETQKMLHQFKGDLPPGASMAHISIKTQKDNSWLSEHNALKQGQILDNLGKDFDASILMYSDPGDSQITMATRDRSSEVSIVKGRLIFNMDPTMPESVIELSEKTDIKVQCLKYKDNTFDSGIEIKILHRTGDILTIEETLKNLTLVSEVTQQPVRNITINVLKGSDFNHYKELIKTLRDKYQVGINVQSQSTLESNDTKPWLSIFPGDSDISLHNLHHLAETTPHQDTPIHNWADLSQEQINKLTTEAQKPQPSLANHDHQVLIQTEADGNVRDSTFRLASKHPAQTTIVQMQKDGTHQVVYGLDLEDITGKVKMVAVGYGREKDGTQTMGGRTADELSANITELNRALAGNADIQRISIVGCNMESDNPTDNNDSQ</sequence>
<feature type="non-terminal residue" evidence="23">
    <location>
        <position position="1"/>
    </location>
</feature>
<evidence type="ECO:0000256" key="14">
    <source>
        <dbReference type="ARBA" id="ARBA00022842"/>
    </source>
</evidence>
<evidence type="ECO:0000256" key="9">
    <source>
        <dbReference type="ARBA" id="ARBA00022723"/>
    </source>
</evidence>
<keyword evidence="4" id="KW-1032">Host cell membrane</keyword>
<dbReference type="RefSeq" id="WP_202763437.1">
    <property type="nucleotide sequence ID" value="NZ_CAESAQ020000096.1"/>
</dbReference>
<keyword evidence="17" id="KW-0446">Lipid-binding</keyword>
<evidence type="ECO:0000256" key="11">
    <source>
        <dbReference type="ARBA" id="ARBA00022801"/>
    </source>
</evidence>
<dbReference type="GO" id="GO:0090729">
    <property type="term" value="F:toxin activity"/>
    <property type="evidence" value="ECO:0007669"/>
    <property type="project" value="UniProtKB-KW"/>
</dbReference>
<evidence type="ECO:0000256" key="20">
    <source>
        <dbReference type="ARBA" id="ARBA00023586"/>
    </source>
</evidence>
<evidence type="ECO:0000256" key="13">
    <source>
        <dbReference type="ARBA" id="ARBA00022813"/>
    </source>
</evidence>
<evidence type="ECO:0000256" key="15">
    <source>
        <dbReference type="ARBA" id="ARBA00022870"/>
    </source>
</evidence>
<evidence type="ECO:0000256" key="6">
    <source>
        <dbReference type="ARBA" id="ARBA00022656"/>
    </source>
</evidence>
<evidence type="ECO:0000256" key="1">
    <source>
        <dbReference type="ARBA" id="ARBA00001946"/>
    </source>
</evidence>
<keyword evidence="5" id="KW-0964">Secreted</keyword>
<keyword evidence="14" id="KW-0460">Magnesium</keyword>
<comment type="caution">
    <text evidence="23">The sequence shown here is derived from an EMBL/GenBank/DDBJ whole genome shotgun (WGS) entry which is preliminary data.</text>
</comment>
<evidence type="ECO:0000256" key="16">
    <source>
        <dbReference type="ARBA" id="ARBA00023026"/>
    </source>
</evidence>
<organism evidence="23 24">
    <name type="scientific">Bathymodiolus thermophilus thioautotrophic gill symbiont</name>
    <dbReference type="NCBI Taxonomy" id="2360"/>
    <lineage>
        <taxon>Bacteria</taxon>
        <taxon>Pseudomonadati</taxon>
        <taxon>Pseudomonadota</taxon>
        <taxon>Gammaproteobacteria</taxon>
        <taxon>sulfur-oxidizing symbionts</taxon>
    </lineage>
</organism>
<evidence type="ECO:0000256" key="21">
    <source>
        <dbReference type="SAM" id="Coils"/>
    </source>
</evidence>
<proteinExistence type="predicted"/>
<dbReference type="GO" id="GO:0008289">
    <property type="term" value="F:lipid binding"/>
    <property type="evidence" value="ECO:0007669"/>
    <property type="project" value="UniProtKB-KW"/>
</dbReference>
<feature type="non-terminal residue" evidence="23">
    <location>
        <position position="2059"/>
    </location>
</feature>
<feature type="domain" description="Peptidase C80" evidence="22">
    <location>
        <begin position="896"/>
        <end position="1071"/>
    </location>
</feature>
<evidence type="ECO:0000256" key="19">
    <source>
        <dbReference type="ARBA" id="ARBA00023200"/>
    </source>
</evidence>
<dbReference type="GO" id="GO:0016740">
    <property type="term" value="F:transferase activity"/>
    <property type="evidence" value="ECO:0007669"/>
    <property type="project" value="UniProtKB-KW"/>
</dbReference>
<keyword evidence="9" id="KW-0479">Metal-binding</keyword>
<keyword evidence="8" id="KW-0808">Transferase</keyword>
<keyword evidence="24" id="KW-1185">Reference proteome</keyword>
<dbReference type="GO" id="GO:0006508">
    <property type="term" value="P:proteolysis"/>
    <property type="evidence" value="ECO:0007669"/>
    <property type="project" value="UniProtKB-KW"/>
</dbReference>
<evidence type="ECO:0000256" key="7">
    <source>
        <dbReference type="ARBA" id="ARBA00022670"/>
    </source>
</evidence>
<keyword evidence="6" id="KW-0800">Toxin</keyword>
<dbReference type="GO" id="GO:0046872">
    <property type="term" value="F:metal ion binding"/>
    <property type="evidence" value="ECO:0007669"/>
    <property type="project" value="UniProtKB-KW"/>
</dbReference>
<keyword evidence="15" id="KW-1043">Host membrane</keyword>
<dbReference type="GO" id="GO:0044164">
    <property type="term" value="C:host cell cytosol"/>
    <property type="evidence" value="ECO:0007669"/>
    <property type="project" value="UniProtKB-SubCell"/>
</dbReference>
<keyword evidence="18" id="KW-0472">Membrane</keyword>
<keyword evidence="13" id="KW-0068">Autocatalytic cleavage</keyword>
<protein>
    <recommendedName>
        <fullName evidence="22">Peptidase C80 domain-containing protein</fullName>
    </recommendedName>
</protein>
<dbReference type="InterPro" id="IPR020974">
    <property type="entry name" value="CPD_dom"/>
</dbReference>
<dbReference type="GO" id="GO:0020002">
    <property type="term" value="C:host cell plasma membrane"/>
    <property type="evidence" value="ECO:0007669"/>
    <property type="project" value="UniProtKB-SubCell"/>
</dbReference>
<name>A0A8H9CIL9_9GAMM</name>
<evidence type="ECO:0000256" key="10">
    <source>
        <dbReference type="ARBA" id="ARBA00022737"/>
    </source>
</evidence>
<evidence type="ECO:0000256" key="3">
    <source>
        <dbReference type="ARBA" id="ARBA00004613"/>
    </source>
</evidence>
<dbReference type="Pfam" id="PF26324">
    <property type="entry name" value="HopBF1_kinase"/>
    <property type="match status" value="1"/>
</dbReference>
<dbReference type="InterPro" id="IPR038383">
    <property type="entry name" value="CPD_dom_sf"/>
</dbReference>
<feature type="domain" description="Peptidase C80" evidence="22">
    <location>
        <begin position="408"/>
        <end position="581"/>
    </location>
</feature>
<keyword evidence="11" id="KW-0378">Hydrolase</keyword>
<accession>A0A8H9CIL9</accession>
<keyword evidence="12" id="KW-0788">Thiol protease</keyword>
<feature type="domain" description="Peptidase C80" evidence="22">
    <location>
        <begin position="1931"/>
        <end position="2059"/>
    </location>
</feature>
<evidence type="ECO:0000256" key="12">
    <source>
        <dbReference type="ARBA" id="ARBA00022807"/>
    </source>
</evidence>
<evidence type="ECO:0000256" key="17">
    <source>
        <dbReference type="ARBA" id="ARBA00023121"/>
    </source>
</evidence>
<dbReference type="GO" id="GO:0008234">
    <property type="term" value="F:cysteine-type peptidase activity"/>
    <property type="evidence" value="ECO:0007669"/>
    <property type="project" value="UniProtKB-KW"/>
</dbReference>
<dbReference type="EMBL" id="CAESAQ020000096">
    <property type="protein sequence ID" value="CAB5506055.1"/>
    <property type="molecule type" value="Genomic_DNA"/>
</dbReference>
<evidence type="ECO:0000256" key="4">
    <source>
        <dbReference type="ARBA" id="ARBA00022511"/>
    </source>
</evidence>
<feature type="domain" description="Peptidase C80" evidence="22">
    <location>
        <begin position="1450"/>
        <end position="1616"/>
    </location>
</feature>
<dbReference type="CDD" id="cd20500">
    <property type="entry name" value="Peptidase_C80"/>
    <property type="match status" value="5"/>
</dbReference>
<dbReference type="Proteomes" id="UP000643672">
    <property type="component" value="Unassembled WGS sequence"/>
</dbReference>
<evidence type="ECO:0000259" key="22">
    <source>
        <dbReference type="PROSITE" id="PS51771"/>
    </source>
</evidence>
<feature type="domain" description="Peptidase C80" evidence="22">
    <location>
        <begin position="1069"/>
        <end position="1267"/>
    </location>
</feature>
<dbReference type="Pfam" id="PF11713">
    <property type="entry name" value="Peptidase_C80"/>
    <property type="match status" value="5"/>
</dbReference>
<evidence type="ECO:0000256" key="18">
    <source>
        <dbReference type="ARBA" id="ARBA00023136"/>
    </source>
</evidence>
<dbReference type="Gene3D" id="3.40.50.11050">
    <property type="match status" value="5"/>
</dbReference>
<evidence type="ECO:0000313" key="24">
    <source>
        <dbReference type="Proteomes" id="UP000643672"/>
    </source>
</evidence>
<feature type="coiled-coil region" evidence="21">
    <location>
        <begin position="1265"/>
        <end position="1292"/>
    </location>
</feature>
<dbReference type="InterPro" id="IPR054555">
    <property type="entry name" value="T3SS_HopBF1-like"/>
</dbReference>
<comment type="subcellular location">
    <subcellularLocation>
        <location evidence="2">Host cell membrane</location>
    </subcellularLocation>
    <subcellularLocation>
        <location evidence="20">Host cytoplasm</location>
        <location evidence="20">Host cytosol</location>
    </subcellularLocation>
    <subcellularLocation>
        <location evidence="3">Secreted</location>
    </subcellularLocation>
</comment>
<comment type="cofactor">
    <cofactor evidence="1">
        <name>Mg(2+)</name>
        <dbReference type="ChEBI" id="CHEBI:18420"/>
    </cofactor>
</comment>
<keyword evidence="21" id="KW-0175">Coiled coil</keyword>
<gene>
    <name evidence="23" type="ORF">THERMOS_2234</name>
</gene>
<dbReference type="GO" id="GO:0005576">
    <property type="term" value="C:extracellular region"/>
    <property type="evidence" value="ECO:0007669"/>
    <property type="project" value="UniProtKB-SubCell"/>
</dbReference>
<dbReference type="PROSITE" id="PS51771">
    <property type="entry name" value="CGT_MARTX_CPD"/>
    <property type="match status" value="5"/>
</dbReference>
<reference evidence="23 24" key="1">
    <citation type="submission" date="2020-05" db="EMBL/GenBank/DDBJ databases">
        <authorList>
            <person name="Petersen J."/>
            <person name="Sayavedra L."/>
        </authorList>
    </citation>
    <scope>NUCLEOTIDE SEQUENCE [LARGE SCALE GENOMIC DNA]</scope>
    <source>
        <strain evidence="23">B thermophilus SOXS</strain>
    </source>
</reference>